<organism evidence="1 2">
    <name type="scientific">Hydrotalea sandarakina</name>
    <dbReference type="NCBI Taxonomy" id="1004304"/>
    <lineage>
        <taxon>Bacteria</taxon>
        <taxon>Pseudomonadati</taxon>
        <taxon>Bacteroidota</taxon>
        <taxon>Chitinophagia</taxon>
        <taxon>Chitinophagales</taxon>
        <taxon>Chitinophagaceae</taxon>
        <taxon>Hydrotalea</taxon>
    </lineage>
</organism>
<keyword evidence="2" id="KW-1185">Reference proteome</keyword>
<reference evidence="1 2" key="1">
    <citation type="submission" date="2018-06" db="EMBL/GenBank/DDBJ databases">
        <title>Genomic Encyclopedia of Archaeal and Bacterial Type Strains, Phase II (KMG-II): from individual species to whole genera.</title>
        <authorList>
            <person name="Goeker M."/>
        </authorList>
    </citation>
    <scope>NUCLEOTIDE SEQUENCE [LARGE SCALE GENOMIC DNA]</scope>
    <source>
        <strain evidence="1 2">DSM 23241</strain>
    </source>
</reference>
<dbReference type="OrthoDB" id="1065618at2"/>
<gene>
    <name evidence="1" type="ORF">LX80_01041</name>
</gene>
<dbReference type="EMBL" id="QKZV01000003">
    <property type="protein sequence ID" value="PZX63399.1"/>
    <property type="molecule type" value="Genomic_DNA"/>
</dbReference>
<dbReference type="AlphaFoldDB" id="A0A2W7S8Q8"/>
<dbReference type="RefSeq" id="WP_146250386.1">
    <property type="nucleotide sequence ID" value="NZ_QKZV01000003.1"/>
</dbReference>
<protein>
    <submittedName>
        <fullName evidence="1">Uncharacterized protein</fullName>
    </submittedName>
</protein>
<dbReference type="Proteomes" id="UP000249720">
    <property type="component" value="Unassembled WGS sequence"/>
</dbReference>
<name>A0A2W7S8Q8_9BACT</name>
<accession>A0A2W7S8Q8</accession>
<sequence>MSFWNVLKANDSVAVKRITIHYIYSKTDTQHDISCNDFDAYKGKGGFMVKNLTIKAQICLFMKSLSNYKAPPLVKNIDVRAKAYIHYSNGKTSVACIDRFGDIMLDNEFIGVSTSLLSFLQKSCDGFE</sequence>
<proteinExistence type="predicted"/>
<evidence type="ECO:0000313" key="1">
    <source>
        <dbReference type="EMBL" id="PZX63399.1"/>
    </source>
</evidence>
<evidence type="ECO:0000313" key="2">
    <source>
        <dbReference type="Proteomes" id="UP000249720"/>
    </source>
</evidence>
<comment type="caution">
    <text evidence="1">The sequence shown here is derived from an EMBL/GenBank/DDBJ whole genome shotgun (WGS) entry which is preliminary data.</text>
</comment>